<evidence type="ECO:0000313" key="1">
    <source>
        <dbReference type="Ensembl" id="ENSCMIP00000013999.1"/>
    </source>
</evidence>
<dbReference type="GO" id="GO:0000978">
    <property type="term" value="F:RNA polymerase II cis-regulatory region sequence-specific DNA binding"/>
    <property type="evidence" value="ECO:0007669"/>
    <property type="project" value="TreeGrafter"/>
</dbReference>
<dbReference type="InterPro" id="IPR031373">
    <property type="entry name" value="Ciart"/>
</dbReference>
<reference evidence="2" key="3">
    <citation type="journal article" date="2014" name="Nature">
        <title>Elephant shark genome provides unique insights into gnathostome evolution.</title>
        <authorList>
            <consortium name="International Elephant Shark Genome Sequencing Consortium"/>
            <person name="Venkatesh B."/>
            <person name="Lee A.P."/>
            <person name="Ravi V."/>
            <person name="Maurya A.K."/>
            <person name="Lian M.M."/>
            <person name="Swann J.B."/>
            <person name="Ohta Y."/>
            <person name="Flajnik M.F."/>
            <person name="Sutoh Y."/>
            <person name="Kasahara M."/>
            <person name="Hoon S."/>
            <person name="Gangu V."/>
            <person name="Roy S.W."/>
            <person name="Irimia M."/>
            <person name="Korzh V."/>
            <person name="Kondrychyn I."/>
            <person name="Lim Z.W."/>
            <person name="Tay B.H."/>
            <person name="Tohari S."/>
            <person name="Kong K.W."/>
            <person name="Ho S."/>
            <person name="Lorente-Galdos B."/>
            <person name="Quilez J."/>
            <person name="Marques-Bonet T."/>
            <person name="Raney B.J."/>
            <person name="Ingham P.W."/>
            <person name="Tay A."/>
            <person name="Hillier L.W."/>
            <person name="Minx P."/>
            <person name="Boehm T."/>
            <person name="Wilson R.K."/>
            <person name="Brenner S."/>
            <person name="Warren W.C."/>
        </authorList>
    </citation>
    <scope>NUCLEOTIDE SEQUENCE [LARGE SCALE GENOMIC DNA]</scope>
</reference>
<dbReference type="Pfam" id="PF15673">
    <property type="entry name" value="Ciart"/>
    <property type="match status" value="1"/>
</dbReference>
<dbReference type="PANTHER" id="PTHR35441">
    <property type="entry name" value="CIRCADIAN-ASSOCIATED TRANSCRIPTIONAL REPRESSOR"/>
    <property type="match status" value="1"/>
</dbReference>
<accession>A0A4W3HYE9</accession>
<organism evidence="1 2">
    <name type="scientific">Callorhinchus milii</name>
    <name type="common">Ghost shark</name>
    <dbReference type="NCBI Taxonomy" id="7868"/>
    <lineage>
        <taxon>Eukaryota</taxon>
        <taxon>Metazoa</taxon>
        <taxon>Chordata</taxon>
        <taxon>Craniata</taxon>
        <taxon>Vertebrata</taxon>
        <taxon>Chondrichthyes</taxon>
        <taxon>Holocephali</taxon>
        <taxon>Chimaeriformes</taxon>
        <taxon>Callorhinchidae</taxon>
        <taxon>Callorhinchus</taxon>
    </lineage>
</organism>
<reference evidence="1" key="5">
    <citation type="submission" date="2025-09" db="UniProtKB">
        <authorList>
            <consortium name="Ensembl"/>
        </authorList>
    </citation>
    <scope>IDENTIFICATION</scope>
</reference>
<dbReference type="Ensembl" id="ENSCMIT00000014303.1">
    <property type="protein sequence ID" value="ENSCMIP00000013999.1"/>
    <property type="gene ID" value="ENSCMIG00000006969.1"/>
</dbReference>
<reference evidence="1" key="4">
    <citation type="submission" date="2025-08" db="UniProtKB">
        <authorList>
            <consortium name="Ensembl"/>
        </authorList>
    </citation>
    <scope>IDENTIFICATION</scope>
</reference>
<reference evidence="2" key="2">
    <citation type="journal article" date="2007" name="PLoS Biol.">
        <title>Survey sequencing and comparative analysis of the elephant shark (Callorhinchus milii) genome.</title>
        <authorList>
            <person name="Venkatesh B."/>
            <person name="Kirkness E.F."/>
            <person name="Loh Y.H."/>
            <person name="Halpern A.L."/>
            <person name="Lee A.P."/>
            <person name="Johnson J."/>
            <person name="Dandona N."/>
            <person name="Viswanathan L.D."/>
            <person name="Tay A."/>
            <person name="Venter J.C."/>
            <person name="Strausberg R.L."/>
            <person name="Brenner S."/>
        </authorList>
    </citation>
    <scope>NUCLEOTIDE SEQUENCE [LARGE SCALE GENOMIC DNA]</scope>
</reference>
<reference evidence="2" key="1">
    <citation type="journal article" date="2006" name="Science">
        <title>Ancient noncoding elements conserved in the human genome.</title>
        <authorList>
            <person name="Venkatesh B."/>
            <person name="Kirkness E.F."/>
            <person name="Loh Y.H."/>
            <person name="Halpern A.L."/>
            <person name="Lee A.P."/>
            <person name="Johnson J."/>
            <person name="Dandona N."/>
            <person name="Viswanathan L.D."/>
            <person name="Tay A."/>
            <person name="Venter J.C."/>
            <person name="Strausberg R.L."/>
            <person name="Brenner S."/>
        </authorList>
    </citation>
    <scope>NUCLEOTIDE SEQUENCE [LARGE SCALE GENOMIC DNA]</scope>
</reference>
<dbReference type="PANTHER" id="PTHR35441:SF1">
    <property type="entry name" value="CIRCADIAN-ASSOCIATED TRANSCRIPTIONAL REPRESSOR"/>
    <property type="match status" value="1"/>
</dbReference>
<dbReference type="GO" id="GO:0005634">
    <property type="term" value="C:nucleus"/>
    <property type="evidence" value="ECO:0007669"/>
    <property type="project" value="TreeGrafter"/>
</dbReference>
<name>A0A4W3HYE9_CALMI</name>
<dbReference type="GO" id="GO:0032922">
    <property type="term" value="P:circadian regulation of gene expression"/>
    <property type="evidence" value="ECO:0007669"/>
    <property type="project" value="InterPro"/>
</dbReference>
<dbReference type="Proteomes" id="UP000314986">
    <property type="component" value="Unassembled WGS sequence"/>
</dbReference>
<gene>
    <name evidence="1" type="primary">LOC103188008</name>
</gene>
<protein>
    <submittedName>
        <fullName evidence="1">Uncharacterized LOC103188008</fullName>
    </submittedName>
</protein>
<dbReference type="GeneTree" id="ENSGT00940000164936"/>
<dbReference type="GO" id="GO:0045892">
    <property type="term" value="P:negative regulation of DNA-templated transcription"/>
    <property type="evidence" value="ECO:0007669"/>
    <property type="project" value="TreeGrafter"/>
</dbReference>
<sequence>MHFVAFQKTAMHLAVELPDSSITLGESDYSTDWFESEDEGSDIFYSDSESEIKCELSSVMHGSFAYSPRDFESQENLKTNIKAAERNNNRALQFRQSSASDATGIRVSPVPVAKDLPECGSTSRSDLLIKTLSNQTSFRSSIMASVTSSSDVCEDATNCLPGLRAVDNSFAKTIVPIKRKREKGDLNLATEETNTLSEGDIIFAEKCGELQGFIPPLNLLLNGLKSGRYRKGLTSFQESVAMDRIQRILGVLQNPNLGEQYTGILLQVERMLKGWFPNVALVPGCKVSLSEVIHCKRLKKNDQTVTTTHLSAHCHEIVKQIKRTESAAFEDEGWITSGLCKNPDKGIYKIPQINSKGKVISKELHGNQLQEKKQAIVDHPVSICLAADQVKPANQSRIYFYAEGTFAGSHSYRCMSRTKPKASPLIPRNAGLTLSLLT</sequence>
<proteinExistence type="predicted"/>
<keyword evidence="2" id="KW-1185">Reference proteome</keyword>
<dbReference type="STRING" id="7868.ENSCMIP00000013999"/>
<dbReference type="AlphaFoldDB" id="A0A4W3HYE9"/>
<dbReference type="InParanoid" id="A0A4W3HYE9"/>
<evidence type="ECO:0000313" key="2">
    <source>
        <dbReference type="Proteomes" id="UP000314986"/>
    </source>
</evidence>